<evidence type="ECO:0000313" key="2">
    <source>
        <dbReference type="Proteomes" id="UP000515369"/>
    </source>
</evidence>
<dbReference type="KEGG" id="sfol:H3H32_08200"/>
<gene>
    <name evidence="1" type="ORF">H3H32_08200</name>
</gene>
<dbReference type="EMBL" id="CP059732">
    <property type="protein sequence ID" value="QMW04878.1"/>
    <property type="molecule type" value="Genomic_DNA"/>
</dbReference>
<keyword evidence="2" id="KW-1185">Reference proteome</keyword>
<dbReference type="RefSeq" id="WP_182462230.1">
    <property type="nucleotide sequence ID" value="NZ_CP059732.1"/>
</dbReference>
<proteinExistence type="predicted"/>
<evidence type="ECO:0000313" key="1">
    <source>
        <dbReference type="EMBL" id="QMW04878.1"/>
    </source>
</evidence>
<reference evidence="1 2" key="1">
    <citation type="submission" date="2020-07" db="EMBL/GenBank/DDBJ databases">
        <title>Spirosoma foliorum sp. nov., isolated from the leaves on the Nejang mountain Korea, Republic of.</title>
        <authorList>
            <person name="Ho H."/>
            <person name="Lee Y.-J."/>
            <person name="Nurcahyanto D.-A."/>
            <person name="Kim S.-G."/>
        </authorList>
    </citation>
    <scope>NUCLEOTIDE SEQUENCE [LARGE SCALE GENOMIC DNA]</scope>
    <source>
        <strain evidence="1 2">PL0136</strain>
    </source>
</reference>
<protein>
    <recommendedName>
        <fullName evidence="3">Transposase DDE domain-containing protein</fullName>
    </recommendedName>
</protein>
<sequence>MRRCNARGQSEANKRMLMVAMAYNLKKWLVKKDCPKAVTQVLALKPENLFVYFNLGLWKRFALCNNPGRFKKQLYTFFLTLFTRKVGDGFSIITIHAKKRSV</sequence>
<evidence type="ECO:0008006" key="3">
    <source>
        <dbReference type="Google" id="ProtNLM"/>
    </source>
</evidence>
<dbReference type="Proteomes" id="UP000515369">
    <property type="component" value="Chromosome"/>
</dbReference>
<name>A0A7G5H186_9BACT</name>
<dbReference type="AlphaFoldDB" id="A0A7G5H186"/>
<accession>A0A7G5H186</accession>
<organism evidence="1 2">
    <name type="scientific">Spirosoma foliorum</name>
    <dbReference type="NCBI Taxonomy" id="2710596"/>
    <lineage>
        <taxon>Bacteria</taxon>
        <taxon>Pseudomonadati</taxon>
        <taxon>Bacteroidota</taxon>
        <taxon>Cytophagia</taxon>
        <taxon>Cytophagales</taxon>
        <taxon>Cytophagaceae</taxon>
        <taxon>Spirosoma</taxon>
    </lineage>
</organism>